<reference evidence="1 2" key="1">
    <citation type="submission" date="2015-09" db="EMBL/GenBank/DDBJ databases">
        <title>A metagenomics-based metabolic model of nitrate-dependent anaerobic oxidation of methane by Methanoperedens-like archaea.</title>
        <authorList>
            <person name="Arshad A."/>
            <person name="Speth D.R."/>
            <person name="De Graaf R.M."/>
            <person name="Op Den Camp H.J."/>
            <person name="Jetten M.S."/>
            <person name="Welte C.U."/>
        </authorList>
    </citation>
    <scope>NUCLEOTIDE SEQUENCE [LARGE SCALE GENOMIC DNA]</scope>
</reference>
<dbReference type="AlphaFoldDB" id="A0A0P8DXH0"/>
<dbReference type="EMBL" id="LKCM01000237">
    <property type="protein sequence ID" value="KPQ42395.1"/>
    <property type="molecule type" value="Genomic_DNA"/>
</dbReference>
<organism evidence="1 2">
    <name type="scientific">Candidatus Methanoperedens nitratireducens</name>
    <dbReference type="NCBI Taxonomy" id="1392998"/>
    <lineage>
        <taxon>Archaea</taxon>
        <taxon>Methanobacteriati</taxon>
        <taxon>Methanobacteriota</taxon>
        <taxon>Stenosarchaea group</taxon>
        <taxon>Methanomicrobia</taxon>
        <taxon>Methanosarcinales</taxon>
        <taxon>ANME-2 cluster</taxon>
        <taxon>Candidatus Methanoperedentaceae</taxon>
        <taxon>Candidatus Methanoperedens</taxon>
    </lineage>
</organism>
<protein>
    <submittedName>
        <fullName evidence="1">Uncharacterized protein</fullName>
    </submittedName>
</protein>
<comment type="caution">
    <text evidence="1">The sequence shown here is derived from an EMBL/GenBank/DDBJ whole genome shotgun (WGS) entry which is preliminary data.</text>
</comment>
<sequence>MKQIKGMQLGAVLAAMLLLSMAFVPAASAKNDLDIVE</sequence>
<proteinExistence type="predicted"/>
<evidence type="ECO:0000313" key="2">
    <source>
        <dbReference type="Proteomes" id="UP000050360"/>
    </source>
</evidence>
<name>A0A0P8DXH0_9EURY</name>
<dbReference type="Proteomes" id="UP000050360">
    <property type="component" value="Unassembled WGS sequence"/>
</dbReference>
<accession>A0A0P8DXH0</accession>
<evidence type="ECO:0000313" key="1">
    <source>
        <dbReference type="EMBL" id="KPQ42395.1"/>
    </source>
</evidence>
<gene>
    <name evidence="1" type="ORF">MPEBLZ_03112</name>
</gene>
<feature type="non-terminal residue" evidence="1">
    <location>
        <position position="37"/>
    </location>
</feature>